<reference evidence="1 2" key="1">
    <citation type="submission" date="2014-02" db="EMBL/GenBank/DDBJ databases">
        <title>The genome sequence of the entomopathogenic fungus Metarhizium robertsii ARSEF 2575.</title>
        <authorList>
            <person name="Giuliano Garisto Donzelli B."/>
            <person name="Roe B.A."/>
            <person name="Macmil S.L."/>
            <person name="Krasnoff S.B."/>
            <person name="Gibson D.M."/>
        </authorList>
    </citation>
    <scope>NUCLEOTIDE SEQUENCE [LARGE SCALE GENOMIC DNA]</scope>
    <source>
        <strain evidence="1 2">ARSEF 2575</strain>
    </source>
</reference>
<sequence length="232" mass="25918">MVPPYLDGASASLTARQVDMGSRIDKSHGVLIDQVETTIGGLRGQDWGSRPEWNGMLPWQHGSFTPAQRDRRSHRHGALVRDVHVHAVWSSEATAPLQSGSVLCCHAKLHFAAIVRLLIARPFPDCSPGIAKYSPLPCNTKATIRQKLQHYPMQASNRPDNSLPINGRDLRSPTSNPKACILRTTWLYRVTRGVQPIARRQFIGINVRFLSPILSKKVQYCPWFVSPLCPMI</sequence>
<dbReference type="Proteomes" id="UP000030151">
    <property type="component" value="Unassembled WGS sequence"/>
</dbReference>
<dbReference type="HOGENOM" id="CLU_1195123_0_0_1"/>
<dbReference type="EMBL" id="JELW01000017">
    <property type="protein sequence ID" value="EXU99731.1"/>
    <property type="molecule type" value="Genomic_DNA"/>
</dbReference>
<protein>
    <submittedName>
        <fullName evidence="1">Uncharacterized protein</fullName>
    </submittedName>
</protein>
<accession>A0A0A1USW0</accession>
<organism evidence="1 2">
    <name type="scientific">Metarhizium robertsii</name>
    <dbReference type="NCBI Taxonomy" id="568076"/>
    <lineage>
        <taxon>Eukaryota</taxon>
        <taxon>Fungi</taxon>
        <taxon>Dikarya</taxon>
        <taxon>Ascomycota</taxon>
        <taxon>Pezizomycotina</taxon>
        <taxon>Sordariomycetes</taxon>
        <taxon>Hypocreomycetidae</taxon>
        <taxon>Hypocreales</taxon>
        <taxon>Clavicipitaceae</taxon>
        <taxon>Metarhizium</taxon>
    </lineage>
</organism>
<name>A0A0A1USW0_9HYPO</name>
<gene>
    <name evidence="1" type="ORF">X797_007198</name>
</gene>
<proteinExistence type="predicted"/>
<dbReference type="AlphaFoldDB" id="A0A0A1USW0"/>
<comment type="caution">
    <text evidence="1">The sequence shown here is derived from an EMBL/GenBank/DDBJ whole genome shotgun (WGS) entry which is preliminary data.</text>
</comment>
<evidence type="ECO:0000313" key="1">
    <source>
        <dbReference type="EMBL" id="EXU99731.1"/>
    </source>
</evidence>
<evidence type="ECO:0000313" key="2">
    <source>
        <dbReference type="Proteomes" id="UP000030151"/>
    </source>
</evidence>